<feature type="region of interest" description="Disordered" evidence="1">
    <location>
        <begin position="1"/>
        <end position="62"/>
    </location>
</feature>
<organism evidence="2 3">
    <name type="scientific">Popillia japonica</name>
    <name type="common">Japanese beetle</name>
    <dbReference type="NCBI Taxonomy" id="7064"/>
    <lineage>
        <taxon>Eukaryota</taxon>
        <taxon>Metazoa</taxon>
        <taxon>Ecdysozoa</taxon>
        <taxon>Arthropoda</taxon>
        <taxon>Hexapoda</taxon>
        <taxon>Insecta</taxon>
        <taxon>Pterygota</taxon>
        <taxon>Neoptera</taxon>
        <taxon>Endopterygota</taxon>
        <taxon>Coleoptera</taxon>
        <taxon>Polyphaga</taxon>
        <taxon>Scarabaeiformia</taxon>
        <taxon>Scarabaeidae</taxon>
        <taxon>Rutelinae</taxon>
        <taxon>Popillia</taxon>
    </lineage>
</organism>
<dbReference type="EMBL" id="JASPKY010000166">
    <property type="protein sequence ID" value="KAK9728867.1"/>
    <property type="molecule type" value="Genomic_DNA"/>
</dbReference>
<keyword evidence="3" id="KW-1185">Reference proteome</keyword>
<evidence type="ECO:0000313" key="3">
    <source>
        <dbReference type="Proteomes" id="UP001458880"/>
    </source>
</evidence>
<name>A0AAW1L5E2_POPJA</name>
<feature type="compositionally biased region" description="Basic and acidic residues" evidence="1">
    <location>
        <begin position="1"/>
        <end position="10"/>
    </location>
</feature>
<proteinExistence type="predicted"/>
<protein>
    <submittedName>
        <fullName evidence="2">Uncharacterized protein</fullName>
    </submittedName>
</protein>
<feature type="compositionally biased region" description="Basic and acidic residues" evidence="1">
    <location>
        <begin position="34"/>
        <end position="62"/>
    </location>
</feature>
<dbReference type="AlphaFoldDB" id="A0AAW1L5E2"/>
<dbReference type="Proteomes" id="UP001458880">
    <property type="component" value="Unassembled WGS sequence"/>
</dbReference>
<evidence type="ECO:0000256" key="1">
    <source>
        <dbReference type="SAM" id="MobiDB-lite"/>
    </source>
</evidence>
<gene>
    <name evidence="2" type="ORF">QE152_g17012</name>
</gene>
<evidence type="ECO:0000313" key="2">
    <source>
        <dbReference type="EMBL" id="KAK9728867.1"/>
    </source>
</evidence>
<sequence length="62" mass="7457">MHLDTEDIHRSQARIKMKSSYVNETLTRKRHRVPEREKEGTRSRRVEVLDPEKKKEEGTEKP</sequence>
<reference evidence="2 3" key="1">
    <citation type="journal article" date="2024" name="BMC Genomics">
        <title>De novo assembly and annotation of Popillia japonica's genome with initial clues to its potential as an invasive pest.</title>
        <authorList>
            <person name="Cucini C."/>
            <person name="Boschi S."/>
            <person name="Funari R."/>
            <person name="Cardaioli E."/>
            <person name="Iannotti N."/>
            <person name="Marturano G."/>
            <person name="Paoli F."/>
            <person name="Bruttini M."/>
            <person name="Carapelli A."/>
            <person name="Frati F."/>
            <person name="Nardi F."/>
        </authorList>
    </citation>
    <scope>NUCLEOTIDE SEQUENCE [LARGE SCALE GENOMIC DNA]</scope>
    <source>
        <strain evidence="2">DMR45628</strain>
    </source>
</reference>
<accession>A0AAW1L5E2</accession>
<comment type="caution">
    <text evidence="2">The sequence shown here is derived from an EMBL/GenBank/DDBJ whole genome shotgun (WGS) entry which is preliminary data.</text>
</comment>